<feature type="compositionally biased region" description="Low complexity" evidence="1">
    <location>
        <begin position="130"/>
        <end position="159"/>
    </location>
</feature>
<name>A0ABR3Q606_9TREE</name>
<feature type="compositionally biased region" description="Low complexity" evidence="1">
    <location>
        <begin position="477"/>
        <end position="490"/>
    </location>
</feature>
<proteinExistence type="predicted"/>
<evidence type="ECO:0000256" key="1">
    <source>
        <dbReference type="SAM" id="MobiDB-lite"/>
    </source>
</evidence>
<dbReference type="GeneID" id="95985097"/>
<dbReference type="RefSeq" id="XP_069209996.1">
    <property type="nucleotide sequence ID" value="XM_069352578.1"/>
</dbReference>
<accession>A0ABR3Q606</accession>
<dbReference type="EMBL" id="JBBXJM010000003">
    <property type="protein sequence ID" value="KAL1410052.1"/>
    <property type="molecule type" value="Genomic_DNA"/>
</dbReference>
<evidence type="ECO:0000313" key="3">
    <source>
        <dbReference type="Proteomes" id="UP001565368"/>
    </source>
</evidence>
<organism evidence="2 3">
    <name type="scientific">Vanrija albida</name>
    <dbReference type="NCBI Taxonomy" id="181172"/>
    <lineage>
        <taxon>Eukaryota</taxon>
        <taxon>Fungi</taxon>
        <taxon>Dikarya</taxon>
        <taxon>Basidiomycota</taxon>
        <taxon>Agaricomycotina</taxon>
        <taxon>Tremellomycetes</taxon>
        <taxon>Trichosporonales</taxon>
        <taxon>Trichosporonaceae</taxon>
        <taxon>Vanrija</taxon>
    </lineage>
</organism>
<feature type="region of interest" description="Disordered" evidence="1">
    <location>
        <begin position="474"/>
        <end position="537"/>
    </location>
</feature>
<comment type="caution">
    <text evidence="2">The sequence shown here is derived from an EMBL/GenBank/DDBJ whole genome shotgun (WGS) entry which is preliminary data.</text>
</comment>
<feature type="region of interest" description="Disordered" evidence="1">
    <location>
        <begin position="429"/>
        <end position="457"/>
    </location>
</feature>
<protein>
    <submittedName>
        <fullName evidence="2">Uncharacterized protein</fullName>
    </submittedName>
</protein>
<reference evidence="2 3" key="1">
    <citation type="submission" date="2023-08" db="EMBL/GenBank/DDBJ databases">
        <title>Annotated Genome Sequence of Vanrija albida AlHP1.</title>
        <authorList>
            <person name="Herzog R."/>
        </authorList>
    </citation>
    <scope>NUCLEOTIDE SEQUENCE [LARGE SCALE GENOMIC DNA]</scope>
    <source>
        <strain evidence="2 3">AlHP1</strain>
    </source>
</reference>
<evidence type="ECO:0000313" key="2">
    <source>
        <dbReference type="EMBL" id="KAL1410052.1"/>
    </source>
</evidence>
<feature type="region of interest" description="Disordered" evidence="1">
    <location>
        <begin position="119"/>
        <end position="159"/>
    </location>
</feature>
<sequence length="562" mass="60786">MLLRLLPVPSAAQPCPPTILFTLPLPTNPYTSRALPLPPNLLAHRSLCLQEDIDCTNVLLGDKASWVWGVVDDVTFSLPQQAIIVHLVNGSTITLDLEPECIATLHRVVNEVQLSFAAAAAPPPPPPAPVADSPRTSSDSSCSSSSSLSPASAAAGASGSRRSPSSLLFSLLSPLLPTGSPNPAGRAQPPAHVAVHQQPARAHRRQARSLLVDAYRRHVLPALKERVPSAYLLWAIQSETAAKMDEYAKLRDEINAVLEASGIDLEQQRAAPAPLQRCNSNQTTTTTSSFDSPESSDFECEELGGMSSPQSFLLAIPPAHAIPSKHRAVYSTQLTRLTQLASRVGSIVKLAGRYEREEGKRKWLEELELQRDAEKACRRAFSNGLLPRSNTLNASPLRRSSLCHSFTAEDISRSVEPVPALSTIEDLDELIGDDMSEPDLSDDGRSMRSMSPEPILRTPTACSMTTVVFASSDDDSCSSCSDCSDDSASSPPARGNRKVKFADDDDTPHLIPSRSDDSLSEREDWEPEYQDEQPLASLAPVWDAKHLPPLPAPPTWSSLEVF</sequence>
<dbReference type="Proteomes" id="UP001565368">
    <property type="component" value="Unassembled WGS sequence"/>
</dbReference>
<feature type="compositionally biased region" description="Low complexity" evidence="1">
    <location>
        <begin position="283"/>
        <end position="293"/>
    </location>
</feature>
<feature type="region of interest" description="Disordered" evidence="1">
    <location>
        <begin position="270"/>
        <end position="301"/>
    </location>
</feature>
<keyword evidence="3" id="KW-1185">Reference proteome</keyword>
<feature type="compositionally biased region" description="Acidic residues" evidence="1">
    <location>
        <begin position="429"/>
        <end position="441"/>
    </location>
</feature>
<feature type="region of interest" description="Disordered" evidence="1">
    <location>
        <begin position="179"/>
        <end position="205"/>
    </location>
</feature>
<gene>
    <name evidence="2" type="ORF">Q8F55_004054</name>
</gene>